<keyword evidence="2" id="KW-0472">Membrane</keyword>
<evidence type="ECO:0000313" key="4">
    <source>
        <dbReference type="Proteomes" id="UP001231189"/>
    </source>
</evidence>
<evidence type="ECO:0000256" key="2">
    <source>
        <dbReference type="SAM" id="Phobius"/>
    </source>
</evidence>
<protein>
    <recommendedName>
        <fullName evidence="5">Protein FAR1-RELATED SEQUENCE</fullName>
    </recommendedName>
</protein>
<gene>
    <name evidence="3" type="ORF">QYE76_026222</name>
</gene>
<evidence type="ECO:0008006" key="5">
    <source>
        <dbReference type="Google" id="ProtNLM"/>
    </source>
</evidence>
<sequence>MTVSIPYASSSFLPRSIDRSPTFELDEPAAAVPSHDLGRHDHLLTAALLRHRAPPSLLHDLLFTGISPELDEPPSAPHSVTIDLLHQGISSRRSRHSHLHDPQGLLDETPLLHAVTSSSVSPASRSSAGHEVEVLYGGHEEDEYSDMEVGFDEYSVEVGLHHEESSSENKSEVISGADNGREHHSQADPNIVSNEYKMHSMEEHCKILDMTFSSEPAAFVWYNSYAREHGFSIRKDILKRAKRGKRGKGEKRLRREKRKLIAKGDAATALGIMAARKKSDPEFFFDYQVDDEGRLKSMFWCDSQSRQDYQDFGDVVVFDSTYKMNRYAMPFIPFVGLNNHLDLIMHYENAIVRIRESKAEDDCICSQSLPVAVTESKEIEVALAHAFSPANFYILQQDVKKLGDLEIFEEYMNRILIIILILLLFLFLFLTSTVIHVLTDILILFRTLNLNIFVNCTTSTLSFITNNRTLAGSTSFFTIRAVTTTSIYISTKV</sequence>
<keyword evidence="2" id="KW-1133">Transmembrane helix</keyword>
<accession>A0AAD8VXC6</accession>
<name>A0AAD8VXC6_LOLMU</name>
<evidence type="ECO:0000256" key="1">
    <source>
        <dbReference type="SAM" id="MobiDB-lite"/>
    </source>
</evidence>
<keyword evidence="2" id="KW-0812">Transmembrane</keyword>
<feature type="transmembrane region" description="Helical" evidence="2">
    <location>
        <begin position="415"/>
        <end position="438"/>
    </location>
</feature>
<keyword evidence="4" id="KW-1185">Reference proteome</keyword>
<dbReference type="Proteomes" id="UP001231189">
    <property type="component" value="Unassembled WGS sequence"/>
</dbReference>
<feature type="region of interest" description="Disordered" evidence="1">
    <location>
        <begin position="162"/>
        <end position="187"/>
    </location>
</feature>
<feature type="compositionally biased region" description="Basic and acidic residues" evidence="1">
    <location>
        <begin position="162"/>
        <end position="171"/>
    </location>
</feature>
<dbReference type="PANTHER" id="PTHR47718">
    <property type="entry name" value="OS01G0519700 PROTEIN"/>
    <property type="match status" value="1"/>
</dbReference>
<proteinExistence type="predicted"/>
<dbReference type="PANTHER" id="PTHR47718:SF13">
    <property type="entry name" value="OS09G0290500 PROTEIN"/>
    <property type="match status" value="1"/>
</dbReference>
<comment type="caution">
    <text evidence="3">The sequence shown here is derived from an EMBL/GenBank/DDBJ whole genome shotgun (WGS) entry which is preliminary data.</text>
</comment>
<dbReference type="AlphaFoldDB" id="A0AAD8VXC6"/>
<evidence type="ECO:0000313" key="3">
    <source>
        <dbReference type="EMBL" id="KAK1620705.1"/>
    </source>
</evidence>
<dbReference type="EMBL" id="JAUUTY010000006">
    <property type="protein sequence ID" value="KAK1620705.1"/>
    <property type="molecule type" value="Genomic_DNA"/>
</dbReference>
<organism evidence="3 4">
    <name type="scientific">Lolium multiflorum</name>
    <name type="common">Italian ryegrass</name>
    <name type="synonym">Lolium perenne subsp. multiflorum</name>
    <dbReference type="NCBI Taxonomy" id="4521"/>
    <lineage>
        <taxon>Eukaryota</taxon>
        <taxon>Viridiplantae</taxon>
        <taxon>Streptophyta</taxon>
        <taxon>Embryophyta</taxon>
        <taxon>Tracheophyta</taxon>
        <taxon>Spermatophyta</taxon>
        <taxon>Magnoliopsida</taxon>
        <taxon>Liliopsida</taxon>
        <taxon>Poales</taxon>
        <taxon>Poaceae</taxon>
        <taxon>BOP clade</taxon>
        <taxon>Pooideae</taxon>
        <taxon>Poodae</taxon>
        <taxon>Poeae</taxon>
        <taxon>Poeae Chloroplast Group 2 (Poeae type)</taxon>
        <taxon>Loliodinae</taxon>
        <taxon>Loliinae</taxon>
        <taxon>Lolium</taxon>
    </lineage>
</organism>
<reference evidence="3" key="1">
    <citation type="submission" date="2023-07" db="EMBL/GenBank/DDBJ databases">
        <title>A chromosome-level genome assembly of Lolium multiflorum.</title>
        <authorList>
            <person name="Chen Y."/>
            <person name="Copetti D."/>
            <person name="Kolliker R."/>
            <person name="Studer B."/>
        </authorList>
    </citation>
    <scope>NUCLEOTIDE SEQUENCE</scope>
    <source>
        <strain evidence="3">02402/16</strain>
        <tissue evidence="3">Leaf</tissue>
    </source>
</reference>